<protein>
    <submittedName>
        <fullName evidence="2">Uncharacterized protein</fullName>
    </submittedName>
</protein>
<evidence type="ECO:0000313" key="3">
    <source>
        <dbReference type="Proteomes" id="UP000269945"/>
    </source>
</evidence>
<sequence>MSRRKERLRLRVIAVKTGRSEAGGQALDSDAECAPSDLSDLVTRSS</sequence>
<dbReference type="EMBL" id="CYRY02041731">
    <property type="protein sequence ID" value="VCX31576.1"/>
    <property type="molecule type" value="Genomic_DNA"/>
</dbReference>
<gene>
    <name evidence="2" type="ORF">BN2614_LOCUS2</name>
</gene>
<proteinExistence type="predicted"/>
<dbReference type="AlphaFoldDB" id="A0A9X9M3V1"/>
<feature type="region of interest" description="Disordered" evidence="1">
    <location>
        <begin position="23"/>
        <end position="46"/>
    </location>
</feature>
<organism evidence="2 3">
    <name type="scientific">Gulo gulo</name>
    <name type="common">Wolverine</name>
    <name type="synonym">Gluton</name>
    <dbReference type="NCBI Taxonomy" id="48420"/>
    <lineage>
        <taxon>Eukaryota</taxon>
        <taxon>Metazoa</taxon>
        <taxon>Chordata</taxon>
        <taxon>Craniata</taxon>
        <taxon>Vertebrata</taxon>
        <taxon>Euteleostomi</taxon>
        <taxon>Mammalia</taxon>
        <taxon>Eutheria</taxon>
        <taxon>Laurasiatheria</taxon>
        <taxon>Carnivora</taxon>
        <taxon>Caniformia</taxon>
        <taxon>Musteloidea</taxon>
        <taxon>Mustelidae</taxon>
        <taxon>Guloninae</taxon>
        <taxon>Gulo</taxon>
    </lineage>
</organism>
<reference evidence="2 3" key="1">
    <citation type="submission" date="2018-10" db="EMBL/GenBank/DDBJ databases">
        <authorList>
            <person name="Ekblom R."/>
            <person name="Jareborg N."/>
        </authorList>
    </citation>
    <scope>NUCLEOTIDE SEQUENCE [LARGE SCALE GENOMIC DNA]</scope>
    <source>
        <tissue evidence="2">Muscle</tissue>
    </source>
</reference>
<evidence type="ECO:0000256" key="1">
    <source>
        <dbReference type="SAM" id="MobiDB-lite"/>
    </source>
</evidence>
<comment type="caution">
    <text evidence="2">The sequence shown here is derived from an EMBL/GenBank/DDBJ whole genome shotgun (WGS) entry which is preliminary data.</text>
</comment>
<accession>A0A9X9M3V1</accession>
<evidence type="ECO:0000313" key="2">
    <source>
        <dbReference type="EMBL" id="VCX31576.1"/>
    </source>
</evidence>
<keyword evidence="3" id="KW-1185">Reference proteome</keyword>
<name>A0A9X9M3V1_GULGU</name>
<dbReference type="Proteomes" id="UP000269945">
    <property type="component" value="Unassembled WGS sequence"/>
</dbReference>